<keyword evidence="5" id="KW-1185">Reference proteome</keyword>
<evidence type="ECO:0000313" key="4">
    <source>
        <dbReference type="Proteomes" id="UP001138672"/>
    </source>
</evidence>
<keyword evidence="1" id="KW-1133">Transmembrane helix</keyword>
<dbReference type="Proteomes" id="UP001231587">
    <property type="component" value="Unassembled WGS sequence"/>
</dbReference>
<accession>A0A9X0YRJ1</accession>
<feature type="transmembrane region" description="Helical" evidence="1">
    <location>
        <begin position="269"/>
        <end position="288"/>
    </location>
</feature>
<dbReference type="AlphaFoldDB" id="A0A9X0YRJ1"/>
<keyword evidence="1" id="KW-0812">Transmembrane</keyword>
<evidence type="ECO:0000313" key="3">
    <source>
        <dbReference type="EMBL" id="MDQ0337126.1"/>
    </source>
</evidence>
<organism evidence="2 4">
    <name type="scientific">Formosa algae</name>
    <dbReference type="NCBI Taxonomy" id="225843"/>
    <lineage>
        <taxon>Bacteria</taxon>
        <taxon>Pseudomonadati</taxon>
        <taxon>Bacteroidota</taxon>
        <taxon>Flavobacteriia</taxon>
        <taxon>Flavobacteriales</taxon>
        <taxon>Flavobacteriaceae</taxon>
        <taxon>Formosa</taxon>
    </lineage>
</organism>
<proteinExistence type="predicted"/>
<protein>
    <recommendedName>
        <fullName evidence="6">DUF4350 domain-containing protein</fullName>
    </recommendedName>
</protein>
<dbReference type="Proteomes" id="UP001138672">
    <property type="component" value="Unassembled WGS sequence"/>
</dbReference>
<reference evidence="2" key="1">
    <citation type="submission" date="2021-03" db="EMBL/GenBank/DDBJ databases">
        <title>Genomic Encyclopedia of Type Strains, Phase IV (KMG-IV): sequencing the most valuable type-strain genomes for metagenomic binning, comparative biology and taxonomic classification.</title>
        <authorList>
            <person name="Goeker M."/>
        </authorList>
    </citation>
    <scope>NUCLEOTIDE SEQUENCE</scope>
    <source>
        <strain evidence="2">DSM 15523</strain>
        <strain evidence="3 5">DSM 16476</strain>
    </source>
</reference>
<comment type="caution">
    <text evidence="2">The sequence shown here is derived from an EMBL/GenBank/DDBJ whole genome shotgun (WGS) entry which is preliminary data.</text>
</comment>
<name>A0A9X0YRJ1_9FLAO</name>
<dbReference type="EMBL" id="JAGGJQ010000013">
    <property type="protein sequence ID" value="MBP1841673.1"/>
    <property type="molecule type" value="Genomic_DNA"/>
</dbReference>
<evidence type="ECO:0000313" key="5">
    <source>
        <dbReference type="Proteomes" id="UP001231587"/>
    </source>
</evidence>
<keyword evidence="1" id="KW-0472">Membrane</keyword>
<evidence type="ECO:0000256" key="1">
    <source>
        <dbReference type="SAM" id="Phobius"/>
    </source>
</evidence>
<dbReference type="EMBL" id="JAUSUU010000014">
    <property type="protein sequence ID" value="MDQ0337126.1"/>
    <property type="molecule type" value="Genomic_DNA"/>
</dbReference>
<sequence>MNIASNIQKLWVFLMLCSVFSCDRTDWNENFKESSKSPFGTYIVYEEAEALFDSEVLSLDQNIYDYLFEEMHEDHFGNYICIKSDAEKLNTDGINYLLTYIERGNHALLSLNNFPPHLKDTLGITTTNLDFYEYTPVALKALDGRLQLKDEAFNTQTYTYDRNIRRHYFETYNSNTSVVLGTVEVDGEQKPNFLKIYYGEGTILLHATPIVFTNFNLLNGREAYAAHVLSYLPDNPIVWDPQIKSSQYSETPEKPQDSMFVFFLKHPSLTWFLMVSLFGLLLFMLFNARRKQRAIPIIKPLENSTVAFAQTISNLYLKEADHKNLVDKKITYFLEKVREQYLINTSNLNREFIETLALKSNNDFTSTKYLINTIIALNKKTECTDVELLVLNNMIDKFFKT</sequence>
<dbReference type="RefSeq" id="WP_338083312.1">
    <property type="nucleotide sequence ID" value="NZ_JAGGJQ010000013.1"/>
</dbReference>
<evidence type="ECO:0000313" key="2">
    <source>
        <dbReference type="EMBL" id="MBP1841673.1"/>
    </source>
</evidence>
<evidence type="ECO:0008006" key="6">
    <source>
        <dbReference type="Google" id="ProtNLM"/>
    </source>
</evidence>
<gene>
    <name evidence="2" type="ORF">J2Z56_003611</name>
    <name evidence="3" type="ORF">J2Z57_003588</name>
</gene>